<dbReference type="SUPFAM" id="SSF52266">
    <property type="entry name" value="SGNH hydrolase"/>
    <property type="match status" value="2"/>
</dbReference>
<comment type="caution">
    <text evidence="3">The sequence shown here is derived from an EMBL/GenBank/DDBJ whole genome shotgun (WGS) entry which is preliminary data.</text>
</comment>
<evidence type="ECO:0000259" key="2">
    <source>
        <dbReference type="Pfam" id="PF13472"/>
    </source>
</evidence>
<dbReference type="PANTHER" id="PTHR14209">
    <property type="entry name" value="ISOAMYL ACETATE-HYDROLYZING ESTERASE 1"/>
    <property type="match status" value="1"/>
</dbReference>
<dbReference type="Pfam" id="PF13472">
    <property type="entry name" value="Lipase_GDSL_2"/>
    <property type="match status" value="2"/>
</dbReference>
<name>A0A9W8LZ20_9FUNG</name>
<evidence type="ECO:0000256" key="1">
    <source>
        <dbReference type="SAM" id="Phobius"/>
    </source>
</evidence>
<gene>
    <name evidence="3" type="ORF">IWW36_001446</name>
</gene>
<dbReference type="EMBL" id="JANBUW010000019">
    <property type="protein sequence ID" value="KAJ2851019.1"/>
    <property type="molecule type" value="Genomic_DNA"/>
</dbReference>
<dbReference type="PANTHER" id="PTHR14209:SF19">
    <property type="entry name" value="ISOAMYL ACETATE-HYDROLYZING ESTERASE 1 HOMOLOG"/>
    <property type="match status" value="1"/>
</dbReference>
<feature type="domain" description="SGNH hydrolase-type esterase" evidence="2">
    <location>
        <begin position="604"/>
        <end position="859"/>
    </location>
</feature>
<organism evidence="3 4">
    <name type="scientific">Coemansia brasiliensis</name>
    <dbReference type="NCBI Taxonomy" id="2650707"/>
    <lineage>
        <taxon>Eukaryota</taxon>
        <taxon>Fungi</taxon>
        <taxon>Fungi incertae sedis</taxon>
        <taxon>Zoopagomycota</taxon>
        <taxon>Kickxellomycotina</taxon>
        <taxon>Kickxellomycetes</taxon>
        <taxon>Kickxellales</taxon>
        <taxon>Kickxellaceae</taxon>
        <taxon>Coemansia</taxon>
    </lineage>
</organism>
<dbReference type="InterPro" id="IPR045136">
    <property type="entry name" value="Iah1-like"/>
</dbReference>
<dbReference type="OrthoDB" id="671439at2759"/>
<keyword evidence="1" id="KW-0472">Membrane</keyword>
<sequence length="889" mass="101650">MTIVRFYALDRVFTQKKPFTTRGSLIAAAIVIVLNGAYCLVNQLLDGSLTVEYVREVEACDGSQWFRNAAIIFQWVIWAACGVLMFRLRNIQSSFNEFRESMAIFVIIILLLIETTVINVHFRRFPLQKARRIEKTVVDMVASTLVVWLFIGYPVIMSIFNRRKYEMEWIERLASDRNKGNYELGPASNHMSYARMNDSSYANKQVFMEDNADSTYLTSHRPFDNQHPMNIERVLSNDKADGNGAPSDPLHHKVHVHEPLFAQSMLLPRVFVKEEPSQNAVEYEYPMYDVLLAFGDSITQCAGDPEYEGYIAYLSRLYQRQMDVINRGFSGYNTTRARTIVSQVLPIAKRRSDKKNSSGSLSNWIGYANSPLFAFPKVKSSTKTIWPERDYTFPQNSRALRLCIFFFGTNDAAVSTWHQHNPIESFRDNLLYFVSLLRDPSSKHYSPSTKILFITPPPVGDRMVEEKVRIEGGIVTNKNKLAWEYAQMVKKVADEVNTPYVDLYAKIEELVKSNQTSTTKDSQAVNFEGYDGYLADGIHLNSAGNRLLYNMIQKTIGQNWPELKPPKAPSHLIASIWTSNNVGMIKVSPKIVEYEYPMYDVLLAFGDSITQYADDPENQGYLAYLSRLYQRQMDVINRGFSGYNTTRAREIVSQVLPITKQPSNYGLLGPLARWFGSTDTSLFAFPKVDKESETIWPERDDTFPQNSRALRLCIFFFGTNDAAVSTWHQHNPIESFRDNLLYFVSLLRDPSSKHYSPSTKILFITPPPVGDRMVEERARIEGETVFNQNALARQYAQVVREVANEVNTPYVDLYEQIEALAKRSRTSAASDSGSQVVGFEGYDSYLVDGIHLNKQGNRLLYSMILMTIRKNWPELEPFAPPRAKMPKRG</sequence>
<evidence type="ECO:0000313" key="4">
    <source>
        <dbReference type="Proteomes" id="UP001139887"/>
    </source>
</evidence>
<keyword evidence="1" id="KW-0812">Transmembrane</keyword>
<protein>
    <recommendedName>
        <fullName evidence="2">SGNH hydrolase-type esterase domain-containing protein</fullName>
    </recommendedName>
</protein>
<keyword evidence="4" id="KW-1185">Reference proteome</keyword>
<accession>A0A9W8LZ20</accession>
<evidence type="ECO:0000313" key="3">
    <source>
        <dbReference type="EMBL" id="KAJ2851019.1"/>
    </source>
</evidence>
<reference evidence="3" key="1">
    <citation type="submission" date="2022-07" db="EMBL/GenBank/DDBJ databases">
        <title>Phylogenomic reconstructions and comparative analyses of Kickxellomycotina fungi.</title>
        <authorList>
            <person name="Reynolds N.K."/>
            <person name="Stajich J.E."/>
            <person name="Barry K."/>
            <person name="Grigoriev I.V."/>
            <person name="Crous P."/>
            <person name="Smith M.E."/>
        </authorList>
    </citation>
    <scope>NUCLEOTIDE SEQUENCE</scope>
    <source>
        <strain evidence="3">NRRL 1566</strain>
    </source>
</reference>
<feature type="transmembrane region" description="Helical" evidence="1">
    <location>
        <begin position="140"/>
        <end position="160"/>
    </location>
</feature>
<dbReference type="Gene3D" id="3.40.50.1110">
    <property type="entry name" value="SGNH hydrolase"/>
    <property type="match status" value="4"/>
</dbReference>
<dbReference type="Proteomes" id="UP001139887">
    <property type="component" value="Unassembled WGS sequence"/>
</dbReference>
<keyword evidence="1" id="KW-1133">Transmembrane helix</keyword>
<feature type="transmembrane region" description="Helical" evidence="1">
    <location>
        <begin position="65"/>
        <end position="86"/>
    </location>
</feature>
<dbReference type="AlphaFoldDB" id="A0A9W8LZ20"/>
<dbReference type="InterPro" id="IPR036514">
    <property type="entry name" value="SGNH_hydro_sf"/>
</dbReference>
<feature type="transmembrane region" description="Helical" evidence="1">
    <location>
        <begin position="25"/>
        <end position="45"/>
    </location>
</feature>
<dbReference type="InterPro" id="IPR013830">
    <property type="entry name" value="SGNH_hydro"/>
</dbReference>
<feature type="transmembrane region" description="Helical" evidence="1">
    <location>
        <begin position="98"/>
        <end position="120"/>
    </location>
</feature>
<feature type="domain" description="SGNH hydrolase-type esterase" evidence="2">
    <location>
        <begin position="293"/>
        <end position="547"/>
    </location>
</feature>
<proteinExistence type="predicted"/>